<sequence length="404" mass="42671">MTVPRPVRFLDRRTPPHVATLVLLTGMSALSMNIFLPSLPGMTAYFHTEYSVMQLSVALFLLFNAILQIGIGPISDSRGRRPVILWGIALFLLATLGCIYAPTAELFLVARMCQAVIAVAMVLTRAAVRDLYTQDKAASMIGYVTMGMAVVPMASPAVGGLLDGIFGWQANFWLLFIFGAMSLALAYFDFGETAVRSGKSLGAQVRDYPELLRSPRFWGYTLAAAFSSGSFYAYLGGAPYVGTVVYGMNPTELGVYFGAPAIGYFTGNFITARLAARVGVNRMVLAGGLLIFFGVGLSMIVMTLGYGSAETFFGFMVFIGVGNGLTIANGTAGALSVRPHLAGTASGLSGAIMLGGGAGLSALAGLLLTPGSGAMPLLWIMIITAAASVVSIVLVMRREKRLRL</sequence>
<feature type="transmembrane region" description="Helical" evidence="8">
    <location>
        <begin position="170"/>
        <end position="190"/>
    </location>
</feature>
<feature type="transmembrane region" description="Helical" evidence="8">
    <location>
        <begin position="374"/>
        <end position="396"/>
    </location>
</feature>
<feature type="domain" description="Major facilitator superfamily (MFS) profile" evidence="9">
    <location>
        <begin position="17"/>
        <end position="403"/>
    </location>
</feature>
<evidence type="ECO:0000256" key="7">
    <source>
        <dbReference type="ARBA" id="ARBA00023136"/>
    </source>
</evidence>
<dbReference type="RefSeq" id="WP_380716037.1">
    <property type="nucleotide sequence ID" value="NZ_JBHSGI010000002.1"/>
</dbReference>
<dbReference type="PROSITE" id="PS50850">
    <property type="entry name" value="MFS"/>
    <property type="match status" value="1"/>
</dbReference>
<evidence type="ECO:0000313" key="11">
    <source>
        <dbReference type="Proteomes" id="UP001595973"/>
    </source>
</evidence>
<feature type="transmembrane region" description="Helical" evidence="8">
    <location>
        <begin position="51"/>
        <end position="71"/>
    </location>
</feature>
<dbReference type="InterPro" id="IPR004812">
    <property type="entry name" value="Efflux_drug-R_Bcr/CmlA"/>
</dbReference>
<dbReference type="InterPro" id="IPR020846">
    <property type="entry name" value="MFS_dom"/>
</dbReference>
<dbReference type="PANTHER" id="PTHR42718:SF9">
    <property type="entry name" value="MAJOR FACILITATOR SUPERFAMILY MULTIDRUG TRANSPORTER MFSC"/>
    <property type="match status" value="1"/>
</dbReference>
<proteinExistence type="inferred from homology"/>
<comment type="similarity">
    <text evidence="2 8">Belongs to the major facilitator superfamily. Bcr/CmlA family.</text>
</comment>
<dbReference type="InterPro" id="IPR001958">
    <property type="entry name" value="Tet-R_TetA/multi-R_MdtG-like"/>
</dbReference>
<feature type="transmembrane region" description="Helical" evidence="8">
    <location>
        <begin position="21"/>
        <end position="39"/>
    </location>
</feature>
<feature type="transmembrane region" description="Helical" evidence="8">
    <location>
        <begin position="140"/>
        <end position="158"/>
    </location>
</feature>
<feature type="transmembrane region" description="Helical" evidence="8">
    <location>
        <begin position="283"/>
        <end position="306"/>
    </location>
</feature>
<evidence type="ECO:0000259" key="9">
    <source>
        <dbReference type="PROSITE" id="PS50850"/>
    </source>
</evidence>
<evidence type="ECO:0000256" key="4">
    <source>
        <dbReference type="ARBA" id="ARBA00022475"/>
    </source>
</evidence>
<comment type="subcellular location">
    <subcellularLocation>
        <location evidence="8">Cell inner membrane</location>
        <topology evidence="8">Multi-pass membrane protein</topology>
    </subcellularLocation>
    <subcellularLocation>
        <location evidence="1">Cell membrane</location>
        <topology evidence="1">Multi-pass membrane protein</topology>
    </subcellularLocation>
</comment>
<keyword evidence="11" id="KW-1185">Reference proteome</keyword>
<protein>
    <recommendedName>
        <fullName evidence="8">Bcr/CflA family efflux transporter</fullName>
    </recommendedName>
</protein>
<dbReference type="NCBIfam" id="TIGR00710">
    <property type="entry name" value="efflux_Bcr_CflA"/>
    <property type="match status" value="1"/>
</dbReference>
<evidence type="ECO:0000256" key="8">
    <source>
        <dbReference type="RuleBase" id="RU365088"/>
    </source>
</evidence>
<keyword evidence="4" id="KW-1003">Cell membrane</keyword>
<evidence type="ECO:0000256" key="5">
    <source>
        <dbReference type="ARBA" id="ARBA00022692"/>
    </source>
</evidence>
<dbReference type="PRINTS" id="PR01035">
    <property type="entry name" value="TCRTETA"/>
</dbReference>
<keyword evidence="7 8" id="KW-0472">Membrane</keyword>
<evidence type="ECO:0000256" key="2">
    <source>
        <dbReference type="ARBA" id="ARBA00006236"/>
    </source>
</evidence>
<evidence type="ECO:0000256" key="6">
    <source>
        <dbReference type="ARBA" id="ARBA00022989"/>
    </source>
</evidence>
<evidence type="ECO:0000313" key="10">
    <source>
        <dbReference type="EMBL" id="MFC4667803.1"/>
    </source>
</evidence>
<feature type="transmembrane region" description="Helical" evidence="8">
    <location>
        <begin position="347"/>
        <end position="368"/>
    </location>
</feature>
<evidence type="ECO:0000256" key="3">
    <source>
        <dbReference type="ARBA" id="ARBA00022448"/>
    </source>
</evidence>
<keyword evidence="6 8" id="KW-1133">Transmembrane helix</keyword>
<gene>
    <name evidence="10" type="ORF">ACFO5X_04495</name>
</gene>
<keyword evidence="5 8" id="KW-0812">Transmembrane</keyword>
<keyword evidence="8" id="KW-0997">Cell inner membrane</keyword>
<dbReference type="InterPro" id="IPR036259">
    <property type="entry name" value="MFS_trans_sf"/>
</dbReference>
<feature type="transmembrane region" description="Helical" evidence="8">
    <location>
        <begin position="108"/>
        <end position="128"/>
    </location>
</feature>
<feature type="transmembrane region" description="Helical" evidence="8">
    <location>
        <begin position="255"/>
        <end position="276"/>
    </location>
</feature>
<dbReference type="InterPro" id="IPR011701">
    <property type="entry name" value="MFS"/>
</dbReference>
<dbReference type="Pfam" id="PF07690">
    <property type="entry name" value="MFS_1"/>
    <property type="match status" value="1"/>
</dbReference>
<dbReference type="PANTHER" id="PTHR42718">
    <property type="entry name" value="MAJOR FACILITATOR SUPERFAMILY MULTIDRUG TRANSPORTER MFSC"/>
    <property type="match status" value="1"/>
</dbReference>
<dbReference type="CDD" id="cd17320">
    <property type="entry name" value="MFS_MdfA_MDR_like"/>
    <property type="match status" value="1"/>
</dbReference>
<organism evidence="10 11">
    <name type="scientific">Seohaeicola nanhaiensis</name>
    <dbReference type="NCBI Taxonomy" id="1387282"/>
    <lineage>
        <taxon>Bacteria</taxon>
        <taxon>Pseudomonadati</taxon>
        <taxon>Pseudomonadota</taxon>
        <taxon>Alphaproteobacteria</taxon>
        <taxon>Rhodobacterales</taxon>
        <taxon>Roseobacteraceae</taxon>
        <taxon>Seohaeicola</taxon>
    </lineage>
</organism>
<name>A0ABV9KCT8_9RHOB</name>
<dbReference type="Proteomes" id="UP001595973">
    <property type="component" value="Unassembled WGS sequence"/>
</dbReference>
<keyword evidence="3 8" id="KW-0813">Transport</keyword>
<dbReference type="Gene3D" id="1.20.1720.10">
    <property type="entry name" value="Multidrug resistance protein D"/>
    <property type="match status" value="1"/>
</dbReference>
<feature type="transmembrane region" description="Helical" evidence="8">
    <location>
        <begin position="83"/>
        <end position="102"/>
    </location>
</feature>
<feature type="transmembrane region" description="Helical" evidence="8">
    <location>
        <begin position="312"/>
        <end position="335"/>
    </location>
</feature>
<reference evidence="11" key="1">
    <citation type="journal article" date="2019" name="Int. J. Syst. Evol. Microbiol.">
        <title>The Global Catalogue of Microorganisms (GCM) 10K type strain sequencing project: providing services to taxonomists for standard genome sequencing and annotation.</title>
        <authorList>
            <consortium name="The Broad Institute Genomics Platform"/>
            <consortium name="The Broad Institute Genome Sequencing Center for Infectious Disease"/>
            <person name="Wu L."/>
            <person name="Ma J."/>
        </authorList>
    </citation>
    <scope>NUCLEOTIDE SEQUENCE [LARGE SCALE GENOMIC DNA]</scope>
    <source>
        <strain evidence="11">CGMCC 4.7283</strain>
    </source>
</reference>
<dbReference type="EMBL" id="JBHSGI010000002">
    <property type="protein sequence ID" value="MFC4667803.1"/>
    <property type="molecule type" value="Genomic_DNA"/>
</dbReference>
<evidence type="ECO:0000256" key="1">
    <source>
        <dbReference type="ARBA" id="ARBA00004651"/>
    </source>
</evidence>
<dbReference type="SUPFAM" id="SSF103473">
    <property type="entry name" value="MFS general substrate transporter"/>
    <property type="match status" value="1"/>
</dbReference>
<comment type="caution">
    <text evidence="10">The sequence shown here is derived from an EMBL/GenBank/DDBJ whole genome shotgun (WGS) entry which is preliminary data.</text>
</comment>
<feature type="transmembrane region" description="Helical" evidence="8">
    <location>
        <begin position="217"/>
        <end position="235"/>
    </location>
</feature>
<accession>A0ABV9KCT8</accession>